<accession>A0A3P1WNL5</accession>
<organism evidence="2 3">
    <name type="scientific">Arachnia propionica</name>
    <dbReference type="NCBI Taxonomy" id="1750"/>
    <lineage>
        <taxon>Bacteria</taxon>
        <taxon>Bacillati</taxon>
        <taxon>Actinomycetota</taxon>
        <taxon>Actinomycetes</taxon>
        <taxon>Propionibacteriales</taxon>
        <taxon>Propionibacteriaceae</taxon>
        <taxon>Arachnia</taxon>
    </lineage>
</organism>
<evidence type="ECO:0000313" key="2">
    <source>
        <dbReference type="EMBL" id="RRD48164.1"/>
    </source>
</evidence>
<protein>
    <submittedName>
        <fullName evidence="2">Uncharacterized protein</fullName>
    </submittedName>
</protein>
<feature type="chain" id="PRO_5038491249" evidence="1">
    <location>
        <begin position="25"/>
        <end position="262"/>
    </location>
</feature>
<dbReference type="Gene3D" id="3.40.50.1820">
    <property type="entry name" value="alpha/beta hydrolase"/>
    <property type="match status" value="1"/>
</dbReference>
<comment type="caution">
    <text evidence="2">The sequence shown here is derived from an EMBL/GenBank/DDBJ whole genome shotgun (WGS) entry which is preliminary data.</text>
</comment>
<reference evidence="2 3" key="1">
    <citation type="submission" date="2018-11" db="EMBL/GenBank/DDBJ databases">
        <title>Genomes From Bacteria Associated with the Canine Oral Cavity: a Test Case for Automated Genome-Based Taxonomic Assignment.</title>
        <authorList>
            <person name="Coil D.A."/>
            <person name="Jospin G."/>
            <person name="Darling A.E."/>
            <person name="Wallis C."/>
            <person name="Davis I.J."/>
            <person name="Harris S."/>
            <person name="Eisen J.A."/>
            <person name="Holcombe L.J."/>
            <person name="O'Flynn C."/>
        </authorList>
    </citation>
    <scope>NUCLEOTIDE SEQUENCE [LARGE SCALE GENOMIC DNA]</scope>
    <source>
        <strain evidence="2 3">OH2822_COT-296</strain>
    </source>
</reference>
<keyword evidence="1" id="KW-0732">Signal</keyword>
<dbReference type="AlphaFoldDB" id="A0A3P1WNL5"/>
<dbReference type="InterPro" id="IPR029058">
    <property type="entry name" value="AB_hydrolase_fold"/>
</dbReference>
<sequence>MRRRDLMKLTAAALAAGAAGCAAATVPQAAASPRRGARLRRFTSSQGLTSRYRFDKASGSGSKGIVIYLHGDGHGEFDSGATVLDDHAAVARERGLSFVAPITPDRATGTWWRAESSGQWLRELLEHLWRNQAVDTSRVWFVGYSGGAEVITNVLLPDHSDLFTGGGALLVGGGSLDPQVVFTRSLSQQLRSGFVMHWAIGELDTPSRGGADGDFDALGEAQAAERAYRERGMTRTTLEVLPGETHESSIRHAAPTLRRLLG</sequence>
<evidence type="ECO:0000313" key="3">
    <source>
        <dbReference type="Proteomes" id="UP000280935"/>
    </source>
</evidence>
<name>A0A3P1WNL5_9ACTN</name>
<dbReference type="Proteomes" id="UP000280935">
    <property type="component" value="Unassembled WGS sequence"/>
</dbReference>
<dbReference type="PROSITE" id="PS51257">
    <property type="entry name" value="PROKAR_LIPOPROTEIN"/>
    <property type="match status" value="1"/>
</dbReference>
<dbReference type="OrthoDB" id="4404863at2"/>
<dbReference type="RefSeq" id="WP_125229106.1">
    <property type="nucleotide sequence ID" value="NZ_RQYT01000051.1"/>
</dbReference>
<dbReference type="PROSITE" id="PS51318">
    <property type="entry name" value="TAT"/>
    <property type="match status" value="1"/>
</dbReference>
<feature type="signal peptide" evidence="1">
    <location>
        <begin position="1"/>
        <end position="24"/>
    </location>
</feature>
<dbReference type="InterPro" id="IPR006311">
    <property type="entry name" value="TAT_signal"/>
</dbReference>
<gene>
    <name evidence="2" type="ORF">EII35_14125</name>
</gene>
<dbReference type="EMBL" id="RQYT01000051">
    <property type="protein sequence ID" value="RRD48164.1"/>
    <property type="molecule type" value="Genomic_DNA"/>
</dbReference>
<evidence type="ECO:0000256" key="1">
    <source>
        <dbReference type="SAM" id="SignalP"/>
    </source>
</evidence>
<dbReference type="SUPFAM" id="SSF53474">
    <property type="entry name" value="alpha/beta-Hydrolases"/>
    <property type="match status" value="1"/>
</dbReference>
<proteinExistence type="predicted"/>